<proteinExistence type="predicted"/>
<dbReference type="EMBL" id="CP096034">
    <property type="protein sequence ID" value="UPM53651.1"/>
    <property type="molecule type" value="Genomic_DNA"/>
</dbReference>
<evidence type="ECO:0000313" key="2">
    <source>
        <dbReference type="Proteomes" id="UP000830639"/>
    </source>
</evidence>
<sequence>MSIGYKPISLIGAFKKFATLYGDKKYHCLIHHVDSGNPESTRGKPVQKEVQQILNFEIKEKRNFLLKKHEVYVPFEIIDSKEKMDLLKAFIKNKYGILFR</sequence>
<keyword evidence="2" id="KW-1185">Reference proteome</keyword>
<reference evidence="1 2" key="1">
    <citation type="submission" date="2022-04" db="EMBL/GenBank/DDBJ databases">
        <title>Mechanism of arsenic methylation and mitigation arsenic toxicity by Bacillus sp. LH14 from an Arsenic-Contaminated Paddy Soil.</title>
        <authorList>
            <person name="Wang D."/>
        </authorList>
    </citation>
    <scope>NUCLEOTIDE SEQUENCE [LARGE SCALE GENOMIC DNA]</scope>
    <source>
        <strain evidence="1 2">LH14</strain>
    </source>
</reference>
<organism evidence="1 2">
    <name type="scientific">Gottfriedia acidiceleris</name>
    <dbReference type="NCBI Taxonomy" id="371036"/>
    <lineage>
        <taxon>Bacteria</taxon>
        <taxon>Bacillati</taxon>
        <taxon>Bacillota</taxon>
        <taxon>Bacilli</taxon>
        <taxon>Bacillales</taxon>
        <taxon>Bacillaceae</taxon>
        <taxon>Gottfriedia</taxon>
    </lineage>
</organism>
<dbReference type="Proteomes" id="UP000830639">
    <property type="component" value="Chromosome"/>
</dbReference>
<gene>
    <name evidence="1" type="ORF">MY490_17975</name>
</gene>
<protein>
    <recommendedName>
        <fullName evidence="3">GIY-YIG homing endonuclease</fullName>
    </recommendedName>
</protein>
<evidence type="ECO:0008006" key="3">
    <source>
        <dbReference type="Google" id="ProtNLM"/>
    </source>
</evidence>
<accession>A0ABY4JIJ3</accession>
<dbReference type="RefSeq" id="WP_248266898.1">
    <property type="nucleotide sequence ID" value="NZ_CP096034.1"/>
</dbReference>
<evidence type="ECO:0000313" key="1">
    <source>
        <dbReference type="EMBL" id="UPM53651.1"/>
    </source>
</evidence>
<name>A0ABY4JIJ3_9BACI</name>